<organism evidence="1 2">
    <name type="scientific">Ogataea philodendri</name>
    <dbReference type="NCBI Taxonomy" id="1378263"/>
    <lineage>
        <taxon>Eukaryota</taxon>
        <taxon>Fungi</taxon>
        <taxon>Dikarya</taxon>
        <taxon>Ascomycota</taxon>
        <taxon>Saccharomycotina</taxon>
        <taxon>Pichiomycetes</taxon>
        <taxon>Pichiales</taxon>
        <taxon>Pichiaceae</taxon>
        <taxon>Ogataea</taxon>
    </lineage>
</organism>
<reference evidence="1" key="1">
    <citation type="journal article" date="2021" name="Open Biol.">
        <title>Shared evolutionary footprints suggest mitochondrial oxidative damage underlies multiple complex I losses in fungi.</title>
        <authorList>
            <person name="Schikora-Tamarit M.A."/>
            <person name="Marcet-Houben M."/>
            <person name="Nosek J."/>
            <person name="Gabaldon T."/>
        </authorList>
    </citation>
    <scope>NUCLEOTIDE SEQUENCE</scope>
    <source>
        <strain evidence="1">CBS6075</strain>
    </source>
</reference>
<dbReference type="Proteomes" id="UP000769157">
    <property type="component" value="Unassembled WGS sequence"/>
</dbReference>
<proteinExistence type="predicted"/>
<keyword evidence="2" id="KW-1185">Reference proteome</keyword>
<dbReference type="AlphaFoldDB" id="A0A9P8P8E5"/>
<sequence length="126" mass="14244">MSPENWSTLDTISRTSNSYLEIFGLSTLAQDNTAASDFIRKLSSICLDSNRKAWMDLSAKPNSMMNEIEDKKYRNKPLSCNSFLVSTMNFDIWSLFEGLTDVSSLISSIAQKALVLSWTPKYLIEN</sequence>
<name>A0A9P8P8E5_9ASCO</name>
<gene>
    <name evidence="1" type="ORF">OGAPHI_003117</name>
</gene>
<accession>A0A9P8P8E5</accession>
<evidence type="ECO:0000313" key="2">
    <source>
        <dbReference type="Proteomes" id="UP000769157"/>
    </source>
</evidence>
<comment type="caution">
    <text evidence="1">The sequence shown here is derived from an EMBL/GenBank/DDBJ whole genome shotgun (WGS) entry which is preliminary data.</text>
</comment>
<reference evidence="1" key="2">
    <citation type="submission" date="2021-01" db="EMBL/GenBank/DDBJ databases">
        <authorList>
            <person name="Schikora-Tamarit M.A."/>
        </authorList>
    </citation>
    <scope>NUCLEOTIDE SEQUENCE</scope>
    <source>
        <strain evidence="1">CBS6075</strain>
    </source>
</reference>
<dbReference type="EMBL" id="JAEUBE010000183">
    <property type="protein sequence ID" value="KAH3667468.1"/>
    <property type="molecule type" value="Genomic_DNA"/>
</dbReference>
<dbReference type="RefSeq" id="XP_046062280.1">
    <property type="nucleotide sequence ID" value="XM_046204061.1"/>
</dbReference>
<dbReference type="GeneID" id="70235084"/>
<protein>
    <submittedName>
        <fullName evidence="1">Uncharacterized protein</fullName>
    </submittedName>
</protein>
<evidence type="ECO:0000313" key="1">
    <source>
        <dbReference type="EMBL" id="KAH3667468.1"/>
    </source>
</evidence>